<evidence type="ECO:0000256" key="8">
    <source>
        <dbReference type="RuleBase" id="RU361136"/>
    </source>
</evidence>
<keyword evidence="7 8" id="KW-0472">Membrane</keyword>
<keyword evidence="9" id="KW-0808">Transferase</keyword>
<dbReference type="AlphaFoldDB" id="A0A151Z535"/>
<comment type="similarity">
    <text evidence="3 8">Belongs to the DAD/OST2 family.</text>
</comment>
<dbReference type="PANTHER" id="PTHR10705:SF0">
    <property type="entry name" value="DOLICHYL-DIPHOSPHOOLIGOSACCHARIDE--PROTEIN GLYCOSYLTRANSFERASE SUBUNIT DAD1"/>
    <property type="match status" value="1"/>
</dbReference>
<comment type="caution">
    <text evidence="9">The sequence shown here is derived from an EMBL/GenBank/DDBJ whole genome shotgun (WGS) entry which is preliminary data.</text>
</comment>
<dbReference type="EMBL" id="LODT01000042">
    <property type="protein sequence ID" value="KYQ89072.1"/>
    <property type="molecule type" value="Genomic_DNA"/>
</dbReference>
<accession>A0A151Z535</accession>
<evidence type="ECO:0000313" key="10">
    <source>
        <dbReference type="Proteomes" id="UP000076078"/>
    </source>
</evidence>
<dbReference type="GO" id="GO:0006487">
    <property type="term" value="P:protein N-linked glycosylation"/>
    <property type="evidence" value="ECO:0007669"/>
    <property type="project" value="TreeGrafter"/>
</dbReference>
<dbReference type="PIRSF" id="PIRSF005588">
    <property type="entry name" value="DAD"/>
    <property type="match status" value="1"/>
</dbReference>
<keyword evidence="6 8" id="KW-1133">Transmembrane helix</keyword>
<gene>
    <name evidence="9" type="ORF">DLAC_10300</name>
</gene>
<evidence type="ECO:0000256" key="4">
    <source>
        <dbReference type="ARBA" id="ARBA00022692"/>
    </source>
</evidence>
<evidence type="ECO:0000313" key="9">
    <source>
        <dbReference type="EMBL" id="KYQ89072.1"/>
    </source>
</evidence>
<evidence type="ECO:0000256" key="7">
    <source>
        <dbReference type="ARBA" id="ARBA00023136"/>
    </source>
</evidence>
<organism evidence="9 10">
    <name type="scientific">Tieghemostelium lacteum</name>
    <name type="common">Slime mold</name>
    <name type="synonym">Dictyostelium lacteum</name>
    <dbReference type="NCBI Taxonomy" id="361077"/>
    <lineage>
        <taxon>Eukaryota</taxon>
        <taxon>Amoebozoa</taxon>
        <taxon>Evosea</taxon>
        <taxon>Eumycetozoa</taxon>
        <taxon>Dictyostelia</taxon>
        <taxon>Dictyosteliales</taxon>
        <taxon>Raperosteliaceae</taxon>
        <taxon>Tieghemostelium</taxon>
    </lineage>
</organism>
<evidence type="ECO:0000256" key="5">
    <source>
        <dbReference type="ARBA" id="ARBA00022824"/>
    </source>
</evidence>
<dbReference type="GO" id="GO:0016740">
    <property type="term" value="F:transferase activity"/>
    <property type="evidence" value="ECO:0007669"/>
    <property type="project" value="UniProtKB-KW"/>
</dbReference>
<name>A0A151Z535_TIELA</name>
<dbReference type="GO" id="GO:0008250">
    <property type="term" value="C:oligosaccharyltransferase complex"/>
    <property type="evidence" value="ECO:0007669"/>
    <property type="project" value="InterPro"/>
</dbReference>
<keyword evidence="4 8" id="KW-0812">Transmembrane</keyword>
<proteinExistence type="inferred from homology"/>
<evidence type="ECO:0000256" key="2">
    <source>
        <dbReference type="ARBA" id="ARBA00004922"/>
    </source>
</evidence>
<dbReference type="STRING" id="361077.A0A151Z535"/>
<dbReference type="OMA" id="HIILHIV"/>
<feature type="transmembrane region" description="Helical" evidence="8">
    <location>
        <begin position="27"/>
        <end position="51"/>
    </location>
</feature>
<dbReference type="InterPro" id="IPR003038">
    <property type="entry name" value="DAD/Ost2"/>
</dbReference>
<feature type="transmembrane region" description="Helical" evidence="8">
    <location>
        <begin position="94"/>
        <end position="111"/>
    </location>
</feature>
<evidence type="ECO:0000256" key="3">
    <source>
        <dbReference type="ARBA" id="ARBA00009386"/>
    </source>
</evidence>
<comment type="subunit">
    <text evidence="8">Component of the oligosaccharyltransferase (OST) complex.</text>
</comment>
<evidence type="ECO:0000256" key="1">
    <source>
        <dbReference type="ARBA" id="ARBA00004477"/>
    </source>
</evidence>
<dbReference type="FunCoup" id="A0A151Z535">
    <property type="interactions" value="511"/>
</dbReference>
<dbReference type="UniPathway" id="UPA00378"/>
<dbReference type="InParanoid" id="A0A151Z535"/>
<evidence type="ECO:0000256" key="6">
    <source>
        <dbReference type="ARBA" id="ARBA00022989"/>
    </source>
</evidence>
<comment type="function">
    <text evidence="8">Subunit of the oligosaccharyl transferase (OST) complex that catalyzes the initial transfer of a defined glycan (Glc(3)Man(9)GlcNAc(2) in eukaryotes) from the lipid carrier dolichol-pyrophosphate to an asparagine residue within an Asn-X-Ser/Thr consensus motif in nascent polypeptide chains, the first step in protein N-glycosylation. N-glycosylation occurs cotranslationally and the complex associates with the Sec61 complex at the channel-forming translocon complex that mediates protein translocation across the endoplasmic reticulum (ER). All subunits are required for a maximal enzyme activity.</text>
</comment>
<dbReference type="PANTHER" id="PTHR10705">
    <property type="entry name" value="DOLICHYL-DIPHOSPHOOLIGOSACCHARIDE--PROTEIN GLYCOSYLTRANSFERASE SUBUNIT DAD1"/>
    <property type="match status" value="1"/>
</dbReference>
<comment type="subcellular location">
    <subcellularLocation>
        <location evidence="1 8">Endoplasmic reticulum membrane</location>
        <topology evidence="1 8">Multi-pass membrane protein</topology>
    </subcellularLocation>
</comment>
<comment type="pathway">
    <text evidence="2 8">Protein modification; protein glycosylation.</text>
</comment>
<reference evidence="9 10" key="1">
    <citation type="submission" date="2015-12" db="EMBL/GenBank/DDBJ databases">
        <title>Dictyostelia acquired genes for synthesis and detection of signals that induce cell-type specialization by lateral gene transfer from prokaryotes.</title>
        <authorList>
            <person name="Gloeckner G."/>
            <person name="Schaap P."/>
        </authorList>
    </citation>
    <scope>NUCLEOTIDE SEQUENCE [LARGE SCALE GENOMIC DNA]</scope>
    <source>
        <strain evidence="9 10">TK</strain>
    </source>
</reference>
<dbReference type="Pfam" id="PF02109">
    <property type="entry name" value="DAD"/>
    <property type="match status" value="1"/>
</dbReference>
<keyword evidence="10" id="KW-1185">Reference proteome</keyword>
<keyword evidence="5 8" id="KW-0256">Endoplasmic reticulum</keyword>
<sequence>MSNLGFGAIVNQFYDSYKTKTPQKLKFIDLFLIYTFLTGVFVFAYCCAVGTFPFNSFLAAFISCVGCFVLTVCLRIQVNPANNFKNISFERSFADYLFCNLILHLVVFNFLG</sequence>
<protein>
    <recommendedName>
        <fullName evidence="8">Dolichyl-diphosphooligosaccharide--protein glycosyltransferase subunit OST2</fullName>
        <shortName evidence="8">Oligosaccharyl transferase subunit OST2</shortName>
    </recommendedName>
</protein>
<dbReference type="OrthoDB" id="445566at2759"/>
<feature type="transmembrane region" description="Helical" evidence="8">
    <location>
        <begin position="57"/>
        <end position="74"/>
    </location>
</feature>
<dbReference type="Proteomes" id="UP000076078">
    <property type="component" value="Unassembled WGS sequence"/>
</dbReference>